<dbReference type="InterPro" id="IPR026349">
    <property type="entry name" value="CHP04255"/>
</dbReference>
<dbReference type="OrthoDB" id="4068927at2"/>
<name>A0A0G3H238_9CORY</name>
<evidence type="ECO:0000313" key="2">
    <source>
        <dbReference type="Proteomes" id="UP000035540"/>
    </source>
</evidence>
<proteinExistence type="predicted"/>
<dbReference type="NCBIfam" id="TIGR04255">
    <property type="entry name" value="sporadTIGR04255"/>
    <property type="match status" value="1"/>
</dbReference>
<dbReference type="RefSeq" id="WP_047251998.1">
    <property type="nucleotide sequence ID" value="NZ_CP011545.1"/>
</dbReference>
<keyword evidence="2" id="KW-1185">Reference proteome</keyword>
<reference evidence="2" key="2">
    <citation type="submission" date="2015-05" db="EMBL/GenBank/DDBJ databases">
        <title>Complete genome sequence of Corynebacterium testudinoris DSM 44614, recovered from necrotic lesions in the mouth of a tortoise.</title>
        <authorList>
            <person name="Ruckert C."/>
            <person name="Albersmeier A."/>
            <person name="Winkler A."/>
            <person name="Tauch A."/>
        </authorList>
    </citation>
    <scope>NUCLEOTIDE SEQUENCE [LARGE SCALE GENOMIC DNA]</scope>
    <source>
        <strain evidence="2">DSM 44614</strain>
    </source>
</reference>
<gene>
    <name evidence="1" type="ORF">CTEST_00065</name>
</gene>
<dbReference type="STRING" id="136857.CTEST_00065"/>
<protein>
    <submittedName>
        <fullName evidence="1">Putative TIGR04255 family protein</fullName>
    </submittedName>
</protein>
<reference evidence="1 2" key="1">
    <citation type="journal article" date="2015" name="Genome Announc.">
        <title>Complete Genome Sequence of the Type Strain Corynebacterium testudinoris DSM 44614, Recovered from Necrotic Lesions in the Mouth of a Tortoise.</title>
        <authorList>
            <person name="Ruckert C."/>
            <person name="Kriete M."/>
            <person name="Jaenicke S."/>
            <person name="Winkler A."/>
            <person name="Tauch A."/>
        </authorList>
    </citation>
    <scope>NUCLEOTIDE SEQUENCE [LARGE SCALE GENOMIC DNA]</scope>
    <source>
        <strain evidence="1 2">DSM 44614</strain>
    </source>
</reference>
<dbReference type="KEGG" id="cted:CTEST_00065"/>
<dbReference type="EMBL" id="CP011545">
    <property type="protein sequence ID" value="AKK07484.1"/>
    <property type="molecule type" value="Genomic_DNA"/>
</dbReference>
<sequence>MIYVREREIYPSAPIVLMAIEVRHPPCEPLERKQVAALSARVKHLLPLPGEMNEVSVTLEANTDGPPTQHQVVRSFPRWTSRDKRTALSVRPDSLVIETTDYGSYNRMRNLLDIVFQARLAVAPPAGVERIGLRYIDEIRVPAENGSSVPAWEQWVDASLLGPTHVGEELGLLPVANEGVFVYSGGSDHALVLRYGAQNDYAVQSTPDLRRPLPSPGPLFKLDIDSFWQAADEVPEFDVDFILSQADSLHEPVRGLFESVITDRLREEVLRND</sequence>
<dbReference type="Proteomes" id="UP000035540">
    <property type="component" value="Chromosome"/>
</dbReference>
<accession>A0A0G3H238</accession>
<organism evidence="1 2">
    <name type="scientific">Corynebacterium testudinoris</name>
    <dbReference type="NCBI Taxonomy" id="136857"/>
    <lineage>
        <taxon>Bacteria</taxon>
        <taxon>Bacillati</taxon>
        <taxon>Actinomycetota</taxon>
        <taxon>Actinomycetes</taxon>
        <taxon>Mycobacteriales</taxon>
        <taxon>Corynebacteriaceae</taxon>
        <taxon>Corynebacterium</taxon>
    </lineage>
</organism>
<dbReference type="PATRIC" id="fig|136857.5.peg.12"/>
<dbReference type="AlphaFoldDB" id="A0A0G3H238"/>
<evidence type="ECO:0000313" key="1">
    <source>
        <dbReference type="EMBL" id="AKK07484.1"/>
    </source>
</evidence>